<sequence>MCRPGWFPSSAPSPPTGVVDLHDRLADIDDDPVLDELAGRYESVFETMYCAFGTGWDLVMDVASHGGSARIEMSTRIPSDLSGGFLQYVGEVLDIDIRDMRMHWMFRDNRWQLDTAQTGFVSSDGTVDAVGLDTLREVMEIAAANCAGVLADISKQWHSGGAATPPSALPAVPLAPEPPPDPEVIAARAHRIEVWAAENGFGAPVEPTPVAVIRHLDQAGVGRVGYYILEFTDGQCYIGESIDLPGRLKQHRGRYQDIHRIRVRPDTEATRSQQGKRHLRLRERSLIHGAQHAGLLARNINEMATMIGASKHLDQLISPEEQRSWLDAPDVANTNDTTTRPSFPAERLARTAANYRHFRTRSDADQITRIVGDYLRAPGK</sequence>
<keyword evidence="2" id="KW-1185">Reference proteome</keyword>
<accession>A0ABQ0YIX9</accession>
<protein>
    <recommendedName>
        <fullName evidence="3">GIY-YIG domain-containing protein</fullName>
    </recommendedName>
</protein>
<gene>
    <name evidence="1" type="ORF">RAJCM14343_1754</name>
</gene>
<proteinExistence type="predicted"/>
<organism evidence="1 2">
    <name type="scientific">Rhodococcus aetherivorans</name>
    <dbReference type="NCBI Taxonomy" id="191292"/>
    <lineage>
        <taxon>Bacteria</taxon>
        <taxon>Bacillati</taxon>
        <taxon>Actinomycetota</taxon>
        <taxon>Actinomycetes</taxon>
        <taxon>Mycobacteriales</taxon>
        <taxon>Nocardiaceae</taxon>
        <taxon>Rhodococcus</taxon>
    </lineage>
</organism>
<evidence type="ECO:0000313" key="2">
    <source>
        <dbReference type="Proteomes" id="UP000325466"/>
    </source>
</evidence>
<dbReference type="EMBL" id="BLAH01000068">
    <property type="protein sequence ID" value="GES36502.1"/>
    <property type="molecule type" value="Genomic_DNA"/>
</dbReference>
<evidence type="ECO:0008006" key="3">
    <source>
        <dbReference type="Google" id="ProtNLM"/>
    </source>
</evidence>
<name>A0ABQ0YIX9_9NOCA</name>
<dbReference type="Proteomes" id="UP000325466">
    <property type="component" value="Unassembled WGS sequence"/>
</dbReference>
<evidence type="ECO:0000313" key="1">
    <source>
        <dbReference type="EMBL" id="GES36502.1"/>
    </source>
</evidence>
<reference evidence="1 2" key="1">
    <citation type="journal article" date="2018" name="Biodegradation">
        <title>1,4-Dioxane degradation characteristics of Rhodococcus aetherivorans JCM 14343.</title>
        <authorList>
            <person name="Inoue D."/>
            <person name="Tsunoda T."/>
            <person name="Yamamoto N."/>
            <person name="Ike M."/>
            <person name="Sei K."/>
        </authorList>
    </citation>
    <scope>NUCLEOTIDE SEQUENCE [LARGE SCALE GENOMIC DNA]</scope>
    <source>
        <strain evidence="1 2">JCM 14343</strain>
    </source>
</reference>
<comment type="caution">
    <text evidence="1">The sequence shown here is derived from an EMBL/GenBank/DDBJ whole genome shotgun (WGS) entry which is preliminary data.</text>
</comment>